<keyword evidence="2" id="KW-0378">Hydrolase</keyword>
<comment type="similarity">
    <text evidence="1">Belongs to the peptidase S33 family.</text>
</comment>
<reference evidence="4" key="1">
    <citation type="journal article" date="2020" name="Phytopathology">
        <title>Genome sequence and comparative analysis of Colletotrichum gloeosporioides isolated from Liriodendron leaves.</title>
        <authorList>
            <person name="Fu F.F."/>
            <person name="Hao Z."/>
            <person name="Wang P."/>
            <person name="Lu Y."/>
            <person name="Xue L.J."/>
            <person name="Wei G."/>
            <person name="Tian Y."/>
            <person name="Baishi H."/>
            <person name="Xu H."/>
            <person name="Shi J."/>
            <person name="Cheng T."/>
            <person name="Wang G."/>
            <person name="Yi Y."/>
            <person name="Chen J."/>
        </authorList>
    </citation>
    <scope>NUCLEOTIDE SEQUENCE</scope>
    <source>
        <strain evidence="4">Lc1</strain>
    </source>
</reference>
<keyword evidence="5" id="KW-1185">Reference proteome</keyword>
<evidence type="ECO:0000313" key="5">
    <source>
        <dbReference type="Proteomes" id="UP000613401"/>
    </source>
</evidence>
<dbReference type="Gene3D" id="3.40.50.1820">
    <property type="entry name" value="alpha/beta hydrolase"/>
    <property type="match status" value="1"/>
</dbReference>
<sequence length="681" mass="75724">MSAKSFADSNIPLQPAHPSPLQQWRRPLLFGILLFVICSWKLHEVFFDRNAVLHSSPQPFPVYTDWDDVPTSEKLHWVRCILPGMTGDRYLCARLTVPVDYQRPLNQSSDNPKVHVAMVLLPAPGHGIDTGRFSESPLVLNPGGPGGVGTAFVYPPRGPTIQAIAGGDIDLLGFDPRGIGATVPRGDCFIEGDTTSAMAKRFAQMRRMTWMLSAHDVGLPNGTNEALDALAHRARAVSKLCSRKDGEDSAFRYMGTPNVAADIKSIVEAHDDWLDENGFETVSHGARLRSPSEAAPPPTKRKLVYWGFSYGTFIGQTFAAMYRRLILDGVVDTRVYDEPTWWVSTMRDSDAIVDKFFHYCHLAGERCDFFRKGDTPDDIKTRYDQVMARLRADPVTIIPSYTTIPVILMESDIKKIIFQALYAPMMLFPLIADLLNRVYTEADLSNYVNAGDLIPMCSPEFQMPPALDVSEAQAAISCSDQRVKVFEELIVLVSAQRNDTLEGVFKRTSEYTSFADVLMSIMMSCEGWDIEARFPSPDWDANFHNPDPVNTSFPIVFVGNTHDPVTPLGSAVDMSQNFVNAGVFELQTEGHCTLASVSVCAVTKIRDYLQKGVVPPHPVVAADGTLSGWDKCKSDEWPWKPFTANAAMHAEDLHVLQAFRDVHAEITRLLTPPTKLRLHDM</sequence>
<dbReference type="InterPro" id="IPR029058">
    <property type="entry name" value="AB_hydrolase_fold"/>
</dbReference>
<dbReference type="EMBL" id="WVTB01000007">
    <property type="protein sequence ID" value="KAF3811358.1"/>
    <property type="molecule type" value="Genomic_DNA"/>
</dbReference>
<dbReference type="PANTHER" id="PTHR43248">
    <property type="entry name" value="2-SUCCINYL-6-HYDROXY-2,4-CYCLOHEXADIENE-1-CARBOXYLATE SYNTHASE"/>
    <property type="match status" value="1"/>
</dbReference>
<dbReference type="GeneID" id="69008846"/>
<protein>
    <recommendedName>
        <fullName evidence="3">Peptidase S33 tripeptidyl aminopeptidase-like C-terminal domain-containing protein</fullName>
    </recommendedName>
</protein>
<reference evidence="4" key="2">
    <citation type="submission" date="2020-03" db="EMBL/GenBank/DDBJ databases">
        <authorList>
            <person name="Fu F.-F."/>
            <person name="Chen J."/>
        </authorList>
    </citation>
    <scope>NUCLEOTIDE SEQUENCE</scope>
    <source>
        <strain evidence="4">Lc1</strain>
    </source>
</reference>
<accession>A0A8H4CWF6</accession>
<dbReference type="RefSeq" id="XP_045270517.1">
    <property type="nucleotide sequence ID" value="XM_045401788.1"/>
</dbReference>
<dbReference type="AlphaFoldDB" id="A0A8H4CWF6"/>
<dbReference type="PANTHER" id="PTHR43248:SF25">
    <property type="entry name" value="AB HYDROLASE-1 DOMAIN-CONTAINING PROTEIN-RELATED"/>
    <property type="match status" value="1"/>
</dbReference>
<proteinExistence type="inferred from homology"/>
<evidence type="ECO:0000313" key="4">
    <source>
        <dbReference type="EMBL" id="KAF3811358.1"/>
    </source>
</evidence>
<gene>
    <name evidence="4" type="ORF">GCG54_00001679</name>
</gene>
<dbReference type="GO" id="GO:0016787">
    <property type="term" value="F:hydrolase activity"/>
    <property type="evidence" value="ECO:0007669"/>
    <property type="project" value="UniProtKB-KW"/>
</dbReference>
<name>A0A8H4CWF6_COLGL</name>
<evidence type="ECO:0000259" key="3">
    <source>
        <dbReference type="Pfam" id="PF08386"/>
    </source>
</evidence>
<organism evidence="4 5">
    <name type="scientific">Colletotrichum gloeosporioides</name>
    <name type="common">Anthracnose fungus</name>
    <name type="synonym">Glomerella cingulata</name>
    <dbReference type="NCBI Taxonomy" id="474922"/>
    <lineage>
        <taxon>Eukaryota</taxon>
        <taxon>Fungi</taxon>
        <taxon>Dikarya</taxon>
        <taxon>Ascomycota</taxon>
        <taxon>Pezizomycotina</taxon>
        <taxon>Sordariomycetes</taxon>
        <taxon>Hypocreomycetidae</taxon>
        <taxon>Glomerellales</taxon>
        <taxon>Glomerellaceae</taxon>
        <taxon>Colletotrichum</taxon>
        <taxon>Colletotrichum gloeosporioides species complex</taxon>
    </lineage>
</organism>
<feature type="domain" description="Peptidase S33 tripeptidyl aminopeptidase-like C-terminal" evidence="3">
    <location>
        <begin position="514"/>
        <end position="616"/>
    </location>
</feature>
<dbReference type="InterPro" id="IPR013595">
    <property type="entry name" value="Pept_S33_TAP-like_C"/>
</dbReference>
<dbReference type="InterPro" id="IPR051601">
    <property type="entry name" value="Serine_prot/Carboxylest_S33"/>
</dbReference>
<dbReference type="Pfam" id="PF08386">
    <property type="entry name" value="Abhydrolase_4"/>
    <property type="match status" value="1"/>
</dbReference>
<dbReference type="Proteomes" id="UP000613401">
    <property type="component" value="Unassembled WGS sequence"/>
</dbReference>
<dbReference type="SUPFAM" id="SSF53474">
    <property type="entry name" value="alpha/beta-Hydrolases"/>
    <property type="match status" value="1"/>
</dbReference>
<evidence type="ECO:0000256" key="1">
    <source>
        <dbReference type="ARBA" id="ARBA00010088"/>
    </source>
</evidence>
<comment type="caution">
    <text evidence="4">The sequence shown here is derived from an EMBL/GenBank/DDBJ whole genome shotgun (WGS) entry which is preliminary data.</text>
</comment>
<evidence type="ECO:0000256" key="2">
    <source>
        <dbReference type="ARBA" id="ARBA00022801"/>
    </source>
</evidence>